<keyword evidence="2" id="KW-1185">Reference proteome</keyword>
<name>A0ACB5RFR3_9CLOT</name>
<comment type="caution">
    <text evidence="1">The sequence shown here is derived from an EMBL/GenBank/DDBJ whole genome shotgun (WGS) entry which is preliminary data.</text>
</comment>
<accession>A0ACB5RFR3</accession>
<evidence type="ECO:0000313" key="2">
    <source>
        <dbReference type="Proteomes" id="UP001058074"/>
    </source>
</evidence>
<proteinExistence type="predicted"/>
<gene>
    <name evidence="1" type="ORF">rsdtw13_31680</name>
</gene>
<reference evidence="1" key="1">
    <citation type="journal article" date="2025" name="Int. J. Syst. Evol. Microbiol.">
        <title>Inconstantimicrobium mannanitabidum sp. nov., a novel member of the family Clostridiaceae isolated from anoxic soil under the treatment of reductive soil disinfestation.</title>
        <authorList>
            <person name="Ueki A."/>
            <person name="Tonouchi A."/>
            <person name="Honma S."/>
            <person name="Kaku N."/>
            <person name="Ueki K."/>
        </authorList>
    </citation>
    <scope>NUCLEOTIDE SEQUENCE</scope>
    <source>
        <strain evidence="1">TW13</strain>
    </source>
</reference>
<evidence type="ECO:0000313" key="1">
    <source>
        <dbReference type="EMBL" id="GKX67910.1"/>
    </source>
</evidence>
<dbReference type="EMBL" id="BROD01000001">
    <property type="protein sequence ID" value="GKX67910.1"/>
    <property type="molecule type" value="Genomic_DNA"/>
</dbReference>
<protein>
    <submittedName>
        <fullName evidence="1">Uncharacterized protein</fullName>
    </submittedName>
</protein>
<organism evidence="1 2">
    <name type="scientific">Inconstantimicrobium mannanitabidum</name>
    <dbReference type="NCBI Taxonomy" id="1604901"/>
    <lineage>
        <taxon>Bacteria</taxon>
        <taxon>Bacillati</taxon>
        <taxon>Bacillota</taxon>
        <taxon>Clostridia</taxon>
        <taxon>Eubacteriales</taxon>
        <taxon>Clostridiaceae</taxon>
        <taxon>Inconstantimicrobium</taxon>
    </lineage>
</organism>
<dbReference type="Proteomes" id="UP001058074">
    <property type="component" value="Unassembled WGS sequence"/>
</dbReference>
<sequence length="110" mass="12290">MEFLQLIVFCLGITYGGLTIIPCVLQLKKKQVNLWANILMAVGAALVIVAIDMGYLVDRETTWVLILGLLCIHIAAINNGFKLYGHINIKHHIIRFIISLALVILYVIAF</sequence>